<gene>
    <name evidence="1" type="ORF">FHS79_002092</name>
</gene>
<comment type="caution">
    <text evidence="1">The sequence shown here is derived from an EMBL/GenBank/DDBJ whole genome shotgun (WGS) entry which is preliminary data.</text>
</comment>
<dbReference type="InterPro" id="IPR011008">
    <property type="entry name" value="Dimeric_a/b-barrel"/>
</dbReference>
<dbReference type="EMBL" id="JACIIV010000013">
    <property type="protein sequence ID" value="MBB6227911.1"/>
    <property type="molecule type" value="Genomic_DNA"/>
</dbReference>
<organism evidence="1 2">
    <name type="scientific">Polymorphobacter multimanifer</name>
    <dbReference type="NCBI Taxonomy" id="1070431"/>
    <lineage>
        <taxon>Bacteria</taxon>
        <taxon>Pseudomonadati</taxon>
        <taxon>Pseudomonadota</taxon>
        <taxon>Alphaproteobacteria</taxon>
        <taxon>Sphingomonadales</taxon>
        <taxon>Sphingosinicellaceae</taxon>
        <taxon>Polymorphobacter</taxon>
    </lineage>
</organism>
<dbReference type="AlphaFoldDB" id="A0A841L8K2"/>
<name>A0A841L8K2_9SPHN</name>
<keyword evidence="2" id="KW-1185">Reference proteome</keyword>
<reference evidence="1 2" key="1">
    <citation type="submission" date="2020-08" db="EMBL/GenBank/DDBJ databases">
        <title>Genomic Encyclopedia of Type Strains, Phase IV (KMG-IV): sequencing the most valuable type-strain genomes for metagenomic binning, comparative biology and taxonomic classification.</title>
        <authorList>
            <person name="Goeker M."/>
        </authorList>
    </citation>
    <scope>NUCLEOTIDE SEQUENCE [LARGE SCALE GENOMIC DNA]</scope>
    <source>
        <strain evidence="1 2">DSM 102189</strain>
    </source>
</reference>
<evidence type="ECO:0000313" key="1">
    <source>
        <dbReference type="EMBL" id="MBB6227911.1"/>
    </source>
</evidence>
<dbReference type="SUPFAM" id="SSF54909">
    <property type="entry name" value="Dimeric alpha+beta barrel"/>
    <property type="match status" value="1"/>
</dbReference>
<evidence type="ECO:0008006" key="3">
    <source>
        <dbReference type="Google" id="ProtNLM"/>
    </source>
</evidence>
<dbReference type="RefSeq" id="WP_184199298.1">
    <property type="nucleotide sequence ID" value="NZ_BMOX01000052.1"/>
</dbReference>
<dbReference type="Proteomes" id="UP000538147">
    <property type="component" value="Unassembled WGS sequence"/>
</dbReference>
<accession>A0A841L8K2</accession>
<sequence length="103" mass="11276">MITTIVRFRLAPGESHEAALEEIRRTIPIYQAAGPALIRKAIHLDAAKGEGRSIYLWADRASAEAFFARASVMIEAKTGHAPQVEYLDCHVLVDNAAGEVRFG</sequence>
<protein>
    <recommendedName>
        <fullName evidence="3">Monooxygenase</fullName>
    </recommendedName>
</protein>
<dbReference type="Gene3D" id="3.30.70.100">
    <property type="match status" value="1"/>
</dbReference>
<proteinExistence type="predicted"/>
<evidence type="ECO:0000313" key="2">
    <source>
        <dbReference type="Proteomes" id="UP000538147"/>
    </source>
</evidence>